<accession>A0AAV5QSR9</accession>
<reference evidence="1 2" key="1">
    <citation type="journal article" date="2023" name="Elife">
        <title>Identification of key yeast species and microbe-microbe interactions impacting larval growth of Drosophila in the wild.</title>
        <authorList>
            <person name="Mure A."/>
            <person name="Sugiura Y."/>
            <person name="Maeda R."/>
            <person name="Honda K."/>
            <person name="Sakurai N."/>
            <person name="Takahashi Y."/>
            <person name="Watada M."/>
            <person name="Katoh T."/>
            <person name="Gotoh A."/>
            <person name="Gotoh Y."/>
            <person name="Taniguchi I."/>
            <person name="Nakamura K."/>
            <person name="Hayashi T."/>
            <person name="Katayama T."/>
            <person name="Uemura T."/>
            <person name="Hattori Y."/>
        </authorList>
    </citation>
    <scope>NUCLEOTIDE SEQUENCE [LARGE SCALE GENOMIC DNA]</scope>
    <source>
        <strain evidence="1 2">SC-9</strain>
    </source>
</reference>
<protein>
    <submittedName>
        <fullName evidence="1">Uncharacterized protein</fullName>
    </submittedName>
</protein>
<gene>
    <name evidence="1" type="ORF">DASC09_047720</name>
</gene>
<organism evidence="1 2">
    <name type="scientific">Saccharomycopsis crataegensis</name>
    <dbReference type="NCBI Taxonomy" id="43959"/>
    <lineage>
        <taxon>Eukaryota</taxon>
        <taxon>Fungi</taxon>
        <taxon>Dikarya</taxon>
        <taxon>Ascomycota</taxon>
        <taxon>Saccharomycotina</taxon>
        <taxon>Saccharomycetes</taxon>
        <taxon>Saccharomycopsidaceae</taxon>
        <taxon>Saccharomycopsis</taxon>
    </lineage>
</organism>
<dbReference type="AlphaFoldDB" id="A0AAV5QSR9"/>
<keyword evidence="2" id="KW-1185">Reference proteome</keyword>
<dbReference type="GeneID" id="90075422"/>
<proteinExistence type="predicted"/>
<dbReference type="EMBL" id="BTFZ01000011">
    <property type="protein sequence ID" value="GMM37447.1"/>
    <property type="molecule type" value="Genomic_DNA"/>
</dbReference>
<evidence type="ECO:0000313" key="1">
    <source>
        <dbReference type="EMBL" id="GMM37447.1"/>
    </source>
</evidence>
<dbReference type="Proteomes" id="UP001360560">
    <property type="component" value="Unassembled WGS sequence"/>
</dbReference>
<sequence length="64" mass="7192">MSPHRFAQSESAVYSGITRSISISIGAFGYKKSHQPVETPLSSILYSSRNFPCLLFKNINYLNH</sequence>
<comment type="caution">
    <text evidence="1">The sequence shown here is derived from an EMBL/GenBank/DDBJ whole genome shotgun (WGS) entry which is preliminary data.</text>
</comment>
<name>A0AAV5QSR9_9ASCO</name>
<evidence type="ECO:0000313" key="2">
    <source>
        <dbReference type="Proteomes" id="UP001360560"/>
    </source>
</evidence>
<dbReference type="RefSeq" id="XP_064854443.1">
    <property type="nucleotide sequence ID" value="XM_064998371.1"/>
</dbReference>